<reference evidence="1" key="1">
    <citation type="submission" date="2018-05" db="EMBL/GenBank/DDBJ databases">
        <authorList>
            <person name="Lanie J.A."/>
            <person name="Ng W.-L."/>
            <person name="Kazmierczak K.M."/>
            <person name="Andrzejewski T.M."/>
            <person name="Davidsen T.M."/>
            <person name="Wayne K.J."/>
            <person name="Tettelin H."/>
            <person name="Glass J.I."/>
            <person name="Rusch D."/>
            <person name="Podicherti R."/>
            <person name="Tsui H.-C.T."/>
            <person name="Winkler M.E."/>
        </authorList>
    </citation>
    <scope>NUCLEOTIDE SEQUENCE</scope>
</reference>
<proteinExistence type="predicted"/>
<gene>
    <name evidence="1" type="ORF">METZ01_LOCUS190720</name>
</gene>
<sequence>MALADNTQKTKIWFMKKKIKMKKAVYSLFVLLAVFSIIAITPSAFADHSKV</sequence>
<accession>A0A382DH80</accession>
<feature type="non-terminal residue" evidence="1">
    <location>
        <position position="51"/>
    </location>
</feature>
<evidence type="ECO:0000313" key="1">
    <source>
        <dbReference type="EMBL" id="SVB37866.1"/>
    </source>
</evidence>
<dbReference type="EMBL" id="UINC01039419">
    <property type="protein sequence ID" value="SVB37866.1"/>
    <property type="molecule type" value="Genomic_DNA"/>
</dbReference>
<protein>
    <submittedName>
        <fullName evidence="1">Uncharacterized protein</fullName>
    </submittedName>
</protein>
<organism evidence="1">
    <name type="scientific">marine metagenome</name>
    <dbReference type="NCBI Taxonomy" id="408172"/>
    <lineage>
        <taxon>unclassified sequences</taxon>
        <taxon>metagenomes</taxon>
        <taxon>ecological metagenomes</taxon>
    </lineage>
</organism>
<dbReference type="AlphaFoldDB" id="A0A382DH80"/>
<name>A0A382DH80_9ZZZZ</name>